<comment type="caution">
    <text evidence="1">The sequence shown here is derived from an EMBL/GenBank/DDBJ whole genome shotgun (WGS) entry which is preliminary data.</text>
</comment>
<reference evidence="1 2" key="1">
    <citation type="submission" date="2020-08" db="EMBL/GenBank/DDBJ databases">
        <title>Plant Genome Project.</title>
        <authorList>
            <person name="Zhang R.-G."/>
        </authorList>
    </citation>
    <scope>NUCLEOTIDE SEQUENCE [LARGE SCALE GENOMIC DNA]</scope>
    <source>
        <tissue evidence="1">Rhizome</tissue>
    </source>
</reference>
<protein>
    <submittedName>
        <fullName evidence="1">Uncharacterized protein</fullName>
    </submittedName>
</protein>
<organism evidence="1 2">
    <name type="scientific">Zingiber officinale</name>
    <name type="common">Ginger</name>
    <name type="synonym">Amomum zingiber</name>
    <dbReference type="NCBI Taxonomy" id="94328"/>
    <lineage>
        <taxon>Eukaryota</taxon>
        <taxon>Viridiplantae</taxon>
        <taxon>Streptophyta</taxon>
        <taxon>Embryophyta</taxon>
        <taxon>Tracheophyta</taxon>
        <taxon>Spermatophyta</taxon>
        <taxon>Magnoliopsida</taxon>
        <taxon>Liliopsida</taxon>
        <taxon>Zingiberales</taxon>
        <taxon>Zingiberaceae</taxon>
        <taxon>Zingiber</taxon>
    </lineage>
</organism>
<dbReference type="Proteomes" id="UP000734854">
    <property type="component" value="Unassembled WGS sequence"/>
</dbReference>
<name>A0A8J5HQS8_ZINOF</name>
<keyword evidence="2" id="KW-1185">Reference proteome</keyword>
<dbReference type="EMBL" id="JACMSC010000002">
    <property type="protein sequence ID" value="KAG6533467.1"/>
    <property type="molecule type" value="Genomic_DNA"/>
</dbReference>
<sequence length="113" mass="12106">MVTELVGGDRENAHVIVPLAHPLSGSDHDVADVDVADVVDLLEVEDDGWLEAILVEGAPPADADLVEEAIKEDLMEEQLIGNVGWDVEFAGAEEIEEPDKAGRIVVDKVLSLL</sequence>
<proteinExistence type="predicted"/>
<gene>
    <name evidence="1" type="ORF">ZIOFF_007338</name>
</gene>
<evidence type="ECO:0000313" key="1">
    <source>
        <dbReference type="EMBL" id="KAG6533467.1"/>
    </source>
</evidence>
<evidence type="ECO:0000313" key="2">
    <source>
        <dbReference type="Proteomes" id="UP000734854"/>
    </source>
</evidence>
<dbReference type="AlphaFoldDB" id="A0A8J5HQS8"/>
<accession>A0A8J5HQS8</accession>